<dbReference type="AlphaFoldDB" id="A0A8T2YX19"/>
<dbReference type="InterPro" id="IPR036388">
    <property type="entry name" value="WH-like_DNA-bd_sf"/>
</dbReference>
<feature type="compositionally biased region" description="Polar residues" evidence="3">
    <location>
        <begin position="30"/>
        <end position="39"/>
    </location>
</feature>
<dbReference type="GO" id="GO:0016491">
    <property type="term" value="F:oxidoreductase activity"/>
    <property type="evidence" value="ECO:0007669"/>
    <property type="project" value="InterPro"/>
</dbReference>
<reference evidence="6" key="1">
    <citation type="journal article" date="2021" name="J. Hered.">
        <title>Genome Assembly of Salicaceae Populus deltoides (Eastern Cottonwood) I-69 Based on Nanopore Sequencing and Hi-C Technologies.</title>
        <authorList>
            <person name="Bai S."/>
            <person name="Wu H."/>
            <person name="Zhang J."/>
            <person name="Pan Z."/>
            <person name="Zhao W."/>
            <person name="Li Z."/>
            <person name="Tong C."/>
        </authorList>
    </citation>
    <scope>NUCLEOTIDE SEQUENCE</scope>
    <source>
        <tissue evidence="6">Leaf</tissue>
    </source>
</reference>
<dbReference type="Gene3D" id="3.90.660.10">
    <property type="match status" value="1"/>
</dbReference>
<organism evidence="6 7">
    <name type="scientific">Populus deltoides</name>
    <name type="common">Eastern poplar</name>
    <name type="synonym">Eastern cottonwood</name>
    <dbReference type="NCBI Taxonomy" id="3696"/>
    <lineage>
        <taxon>Eukaryota</taxon>
        <taxon>Viridiplantae</taxon>
        <taxon>Streptophyta</taxon>
        <taxon>Embryophyta</taxon>
        <taxon>Tracheophyta</taxon>
        <taxon>Spermatophyta</taxon>
        <taxon>Magnoliopsida</taxon>
        <taxon>eudicotyledons</taxon>
        <taxon>Gunneridae</taxon>
        <taxon>Pentapetalae</taxon>
        <taxon>rosids</taxon>
        <taxon>fabids</taxon>
        <taxon>Malpighiales</taxon>
        <taxon>Salicaceae</taxon>
        <taxon>Saliceae</taxon>
        <taxon>Populus</taxon>
    </lineage>
</organism>
<evidence type="ECO:0000313" key="6">
    <source>
        <dbReference type="EMBL" id="KAH8509683.1"/>
    </source>
</evidence>
<name>A0A8T2YX19_POPDE</name>
<comment type="similarity">
    <text evidence="1">Belongs to the flavin monoamine oxidase family.</text>
</comment>
<dbReference type="SUPFAM" id="SSF46689">
    <property type="entry name" value="Homeodomain-like"/>
    <property type="match status" value="1"/>
</dbReference>
<dbReference type="Pfam" id="PF01593">
    <property type="entry name" value="Amino_oxidase"/>
    <property type="match status" value="1"/>
</dbReference>
<dbReference type="SUPFAM" id="SSF51905">
    <property type="entry name" value="FAD/NAD(P)-binding domain"/>
    <property type="match status" value="1"/>
</dbReference>
<dbReference type="GO" id="GO:0006325">
    <property type="term" value="P:chromatin organization"/>
    <property type="evidence" value="ECO:0007669"/>
    <property type="project" value="UniProtKB-KW"/>
</dbReference>
<feature type="compositionally biased region" description="Low complexity" evidence="3">
    <location>
        <begin position="19"/>
        <end position="29"/>
    </location>
</feature>
<evidence type="ECO:0000256" key="2">
    <source>
        <dbReference type="ARBA" id="ARBA00022853"/>
    </source>
</evidence>
<keyword evidence="2" id="KW-0156">Chromatin regulator</keyword>
<dbReference type="GO" id="GO:0005634">
    <property type="term" value="C:nucleus"/>
    <property type="evidence" value="ECO:0007669"/>
    <property type="project" value="TreeGrafter"/>
</dbReference>
<evidence type="ECO:0000256" key="3">
    <source>
        <dbReference type="SAM" id="MobiDB-lite"/>
    </source>
</evidence>
<dbReference type="PANTHER" id="PTHR10742">
    <property type="entry name" value="FLAVIN MONOAMINE OXIDASE"/>
    <property type="match status" value="1"/>
</dbReference>
<dbReference type="InterPro" id="IPR036188">
    <property type="entry name" value="FAD/NAD-bd_sf"/>
</dbReference>
<dbReference type="InterPro" id="IPR009057">
    <property type="entry name" value="Homeodomain-like_sf"/>
</dbReference>
<gene>
    <name evidence="6" type="ORF">H0E87_011448</name>
</gene>
<dbReference type="Gene3D" id="1.10.10.10">
    <property type="entry name" value="Winged helix-like DNA-binding domain superfamily/Winged helix DNA-binding domain"/>
    <property type="match status" value="1"/>
</dbReference>
<protein>
    <submittedName>
        <fullName evidence="6">Uncharacterized protein</fullName>
    </submittedName>
</protein>
<accession>A0A8T2YX19</accession>
<dbReference type="InterPro" id="IPR002937">
    <property type="entry name" value="Amino_oxidase"/>
</dbReference>
<comment type="caution">
    <text evidence="6">The sequence shown here is derived from an EMBL/GenBank/DDBJ whole genome shotgun (WGS) entry which is preliminary data.</text>
</comment>
<dbReference type="EMBL" id="JACEGQ020000005">
    <property type="protein sequence ID" value="KAH8509683.1"/>
    <property type="molecule type" value="Genomic_DNA"/>
</dbReference>
<dbReference type="InterPro" id="IPR050281">
    <property type="entry name" value="Flavin_monoamine_oxidase"/>
</dbReference>
<feature type="compositionally biased region" description="Pro residues" evidence="3">
    <location>
        <begin position="1"/>
        <end position="10"/>
    </location>
</feature>
<evidence type="ECO:0000259" key="5">
    <source>
        <dbReference type="Pfam" id="PF04433"/>
    </source>
</evidence>
<sequence length="338" mass="37343">MSSPTTPPQKPDLKDHQSSPENNLPPSSETHSSFPNTTLEAPVSDSQDDSCDPIQQPETLAPHSLLYNQKRRCRKRLFTETFGNPSFCLHRIGGGLSKEVDVEALIAISVGFPVDSLTEEETEANVVSMVGGREQANYIAVRNHILTRWRSHVSAWLTRGHALESIWAELKAMEVMILLLESLQRTFRFSMTVESIGCGIDGVIVYASGQEFLGDMVLCTVLLGVLKKESIESVRELPQRKKDAILRLGYGLLNKVALLFPWRALLIALVAGDAAVKFETMSPVESVKRVLVILRVDLILILHKGLQETIMILAGSVGDGRVFFARDATSEQNPATMH</sequence>
<evidence type="ECO:0000256" key="1">
    <source>
        <dbReference type="ARBA" id="ARBA00005995"/>
    </source>
</evidence>
<dbReference type="Proteomes" id="UP000807159">
    <property type="component" value="Chromosome 5"/>
</dbReference>
<proteinExistence type="inferred from homology"/>
<evidence type="ECO:0000313" key="7">
    <source>
        <dbReference type="Proteomes" id="UP000807159"/>
    </source>
</evidence>
<feature type="domain" description="Amine oxidase" evidence="4">
    <location>
        <begin position="181"/>
        <end position="261"/>
    </location>
</feature>
<dbReference type="PANTHER" id="PTHR10742:SF381">
    <property type="entry name" value="LYSINE-SPECIFIC HISTONE DEMETHYLASE 1 HOMOLOG 1"/>
    <property type="match status" value="1"/>
</dbReference>
<feature type="region of interest" description="Disordered" evidence="3">
    <location>
        <begin position="1"/>
        <end position="58"/>
    </location>
</feature>
<dbReference type="InterPro" id="IPR007526">
    <property type="entry name" value="SWIRM"/>
</dbReference>
<dbReference type="Pfam" id="PF04433">
    <property type="entry name" value="SWIRM"/>
    <property type="match status" value="1"/>
</dbReference>
<feature type="domain" description="SWIRM" evidence="5">
    <location>
        <begin position="115"/>
        <end position="167"/>
    </location>
</feature>
<evidence type="ECO:0000259" key="4">
    <source>
        <dbReference type="Pfam" id="PF01593"/>
    </source>
</evidence>
<keyword evidence="7" id="KW-1185">Reference proteome</keyword>